<evidence type="ECO:0000256" key="2">
    <source>
        <dbReference type="ARBA" id="ARBA00023030"/>
    </source>
</evidence>
<dbReference type="Proteomes" id="UP000092460">
    <property type="component" value="Unassembled WGS sequence"/>
</dbReference>
<dbReference type="STRING" id="67801.A0A1B0ALY3"/>
<proteinExistence type="inferred from homology"/>
<dbReference type="PROSITE" id="PS50278">
    <property type="entry name" value="PDGF_2"/>
    <property type="match status" value="1"/>
</dbReference>
<dbReference type="PANTHER" id="PTHR11633:SF1">
    <property type="entry name" value="LD28763P"/>
    <property type="match status" value="1"/>
</dbReference>
<dbReference type="EMBL" id="JXJN01000212">
    <property type="status" value="NOT_ANNOTATED_CDS"/>
    <property type="molecule type" value="Genomic_DNA"/>
</dbReference>
<evidence type="ECO:0000259" key="4">
    <source>
        <dbReference type="PROSITE" id="PS50278"/>
    </source>
</evidence>
<dbReference type="GO" id="GO:0008083">
    <property type="term" value="F:growth factor activity"/>
    <property type="evidence" value="ECO:0007669"/>
    <property type="project" value="UniProtKB-KW"/>
</dbReference>
<evidence type="ECO:0000313" key="6">
    <source>
        <dbReference type="Proteomes" id="UP000092460"/>
    </source>
</evidence>
<dbReference type="EMBL" id="JXJN01000213">
    <property type="status" value="NOT_ANNOTATED_CDS"/>
    <property type="molecule type" value="Genomic_DNA"/>
</dbReference>
<organism evidence="5 6">
    <name type="scientific">Glossina palpalis gambiensis</name>
    <dbReference type="NCBI Taxonomy" id="67801"/>
    <lineage>
        <taxon>Eukaryota</taxon>
        <taxon>Metazoa</taxon>
        <taxon>Ecdysozoa</taxon>
        <taxon>Arthropoda</taxon>
        <taxon>Hexapoda</taxon>
        <taxon>Insecta</taxon>
        <taxon>Pterygota</taxon>
        <taxon>Neoptera</taxon>
        <taxon>Endopterygota</taxon>
        <taxon>Diptera</taxon>
        <taxon>Brachycera</taxon>
        <taxon>Muscomorpha</taxon>
        <taxon>Hippoboscoidea</taxon>
        <taxon>Glossinidae</taxon>
        <taxon>Glossina</taxon>
    </lineage>
</organism>
<dbReference type="InterPro" id="IPR029034">
    <property type="entry name" value="Cystine-knot_cytokine"/>
</dbReference>
<dbReference type="VEuPathDB" id="VectorBase:GPPI001263"/>
<evidence type="ECO:0000313" key="5">
    <source>
        <dbReference type="EnsemblMetazoa" id="GPPI001263-PA"/>
    </source>
</evidence>
<dbReference type="GO" id="GO:0070851">
    <property type="term" value="F:growth factor receptor binding"/>
    <property type="evidence" value="ECO:0007669"/>
    <property type="project" value="TreeGrafter"/>
</dbReference>
<dbReference type="Gene3D" id="2.10.90.10">
    <property type="entry name" value="Cystine-knot cytokines"/>
    <property type="match status" value="1"/>
</dbReference>
<dbReference type="EnsemblMetazoa" id="GPPI001263-RA">
    <property type="protein sequence ID" value="GPPI001263-PA"/>
    <property type="gene ID" value="GPPI001263"/>
</dbReference>
<accession>A0A1B0ALY3</accession>
<name>A0A1B0ALY3_9MUSC</name>
<protein>
    <recommendedName>
        <fullName evidence="4">Platelet-derived growth factor (PDGF) family profile domain-containing protein</fullName>
    </recommendedName>
</protein>
<dbReference type="Pfam" id="PF00341">
    <property type="entry name" value="PDGF"/>
    <property type="match status" value="1"/>
</dbReference>
<comment type="similarity">
    <text evidence="1">Belongs to the PDGF/VEGF growth factor family.</text>
</comment>
<dbReference type="SUPFAM" id="SSF57501">
    <property type="entry name" value="Cystine-knot cytokines"/>
    <property type="match status" value="1"/>
</dbReference>
<keyword evidence="6" id="KW-1185">Reference proteome</keyword>
<keyword evidence="2" id="KW-0339">Growth factor</keyword>
<evidence type="ECO:0000256" key="3">
    <source>
        <dbReference type="ARBA" id="ARBA00023246"/>
    </source>
</evidence>
<dbReference type="GO" id="GO:0016020">
    <property type="term" value="C:membrane"/>
    <property type="evidence" value="ECO:0007669"/>
    <property type="project" value="InterPro"/>
</dbReference>
<dbReference type="GO" id="GO:0008284">
    <property type="term" value="P:positive regulation of cell population proliferation"/>
    <property type="evidence" value="ECO:0007669"/>
    <property type="project" value="TreeGrafter"/>
</dbReference>
<dbReference type="GO" id="GO:0005615">
    <property type="term" value="C:extracellular space"/>
    <property type="evidence" value="ECO:0007669"/>
    <property type="project" value="TreeGrafter"/>
</dbReference>
<dbReference type="PANTHER" id="PTHR11633">
    <property type="entry name" value="PLATELET-DERIVED GROWTH FACTOR"/>
    <property type="match status" value="1"/>
</dbReference>
<evidence type="ECO:0000256" key="1">
    <source>
        <dbReference type="ARBA" id="ARBA00006686"/>
    </source>
</evidence>
<dbReference type="AlphaFoldDB" id="A0A1B0ALY3"/>
<feature type="domain" description="Platelet-derived growth factor (PDGF) family profile" evidence="4">
    <location>
        <begin position="78"/>
        <end position="114"/>
    </location>
</feature>
<keyword evidence="3" id="KW-0497">Mitogen</keyword>
<reference evidence="6" key="1">
    <citation type="submission" date="2015-01" db="EMBL/GenBank/DDBJ databases">
        <authorList>
            <person name="Aksoy S."/>
            <person name="Warren W."/>
            <person name="Wilson R.K."/>
        </authorList>
    </citation>
    <scope>NUCLEOTIDE SEQUENCE [LARGE SCALE GENOMIC DNA]</scope>
    <source>
        <strain evidence="6">IAEA</strain>
    </source>
</reference>
<dbReference type="GO" id="GO:0051781">
    <property type="term" value="P:positive regulation of cell division"/>
    <property type="evidence" value="ECO:0007669"/>
    <property type="project" value="UniProtKB-KW"/>
</dbReference>
<sequence length="143" mass="16550">MEFTYLSLQVPMDFYRQLNNITDISEFIDKFIDPESLDPKWENLKRPVERAAVVRAKAANCIPENSVVDLTPLNPKNNYFPRCTRVKRCGGCCSTQWMSCQPTKIEVINFQVYRYCYDEGAKFCGLDVIPTSALDYVDENQQN</sequence>
<reference evidence="5" key="2">
    <citation type="submission" date="2020-05" db="UniProtKB">
        <authorList>
            <consortium name="EnsemblMetazoa"/>
        </authorList>
    </citation>
    <scope>IDENTIFICATION</scope>
    <source>
        <strain evidence="5">IAEA</strain>
    </source>
</reference>
<dbReference type="InterPro" id="IPR000072">
    <property type="entry name" value="PDGF/VEGF_dom"/>
</dbReference>